<dbReference type="InterPro" id="IPR000560">
    <property type="entry name" value="His_Pase_clade-2"/>
</dbReference>
<name>A0A1Y2I3T9_9FUNG</name>
<dbReference type="STRING" id="765915.A0A1Y2I3T9"/>
<dbReference type="EMBL" id="MCFL01000001">
    <property type="protein sequence ID" value="ORZ41517.1"/>
    <property type="molecule type" value="Genomic_DNA"/>
</dbReference>
<sequence length="593" mass="65647">MDRCPLLPVSAAATAKTAPGGPVSIPAEKAHCRRSRSRSRTSWAITLGLSGAAIFLLYLSRAPTVSPPTDLQTAQYSNNTDHDRLFQSIMARMRHATHLSASYCKSSVPTRSTYSPPSSLLKSTHRLKLKKVLVFARHGDRSPQNVLRDDIQSNVTWTCDSAEYTYIHDSAASSSPSSSSSSHRHHDRPLVAKRVNHINSKAAWHPRMWQGTCAQSELTARGRHMHIEFGRALRDVYIDRLGLKHEKAFLAGVRVRATDVGRTLRSAQAVVEGMYPGVKAEKDAFSEGGERKVNIYTLPTEIDPLHSNKLDTQCPRLARIGSTIKSHPLWNTFLRESLHVRALVTAIAPLKSPPSLLLDAQQDAAGKKGVPSVTENLMCRTCWSKPMPCMSGTEVKARFVAHVVEEQRYTVAQAEQVAVRVLAPMMLSAAAGKDEDQICLDAATIESLAQFKAFDFYMRNNWFPNRFARDQIRLELGPLLRETLSVLTSPLSPKLSLFLTHDGTLSGLLGALRVAPEHHSWPAYRSNVVVEVWESKAGSEVVRVLRDGEPVRLDDELSPPCALGDGSCPLQTFIQDLRDRSVEDWEGACLEEE</sequence>
<dbReference type="GO" id="GO:0016791">
    <property type="term" value="F:phosphatase activity"/>
    <property type="evidence" value="ECO:0007669"/>
    <property type="project" value="TreeGrafter"/>
</dbReference>
<dbReference type="OrthoDB" id="10257284at2759"/>
<dbReference type="InterPro" id="IPR050645">
    <property type="entry name" value="Histidine_acid_phosphatase"/>
</dbReference>
<dbReference type="InterPro" id="IPR029033">
    <property type="entry name" value="His_PPase_superfam"/>
</dbReference>
<protein>
    <submittedName>
        <fullName evidence="3">Histidine phosphatase superfamily</fullName>
    </submittedName>
</protein>
<comment type="caution">
    <text evidence="3">The sequence shown here is derived from an EMBL/GenBank/DDBJ whole genome shotgun (WGS) entry which is preliminary data.</text>
</comment>
<dbReference type="CDD" id="cd07061">
    <property type="entry name" value="HP_HAP_like"/>
    <property type="match status" value="1"/>
</dbReference>
<dbReference type="Pfam" id="PF00328">
    <property type="entry name" value="His_Phos_2"/>
    <property type="match status" value="1"/>
</dbReference>
<evidence type="ECO:0000256" key="2">
    <source>
        <dbReference type="ARBA" id="ARBA00022801"/>
    </source>
</evidence>
<evidence type="ECO:0000256" key="1">
    <source>
        <dbReference type="ARBA" id="ARBA00005375"/>
    </source>
</evidence>
<accession>A0A1Y2I3T9</accession>
<evidence type="ECO:0000313" key="3">
    <source>
        <dbReference type="EMBL" id="ORZ41517.1"/>
    </source>
</evidence>
<proteinExistence type="inferred from homology"/>
<dbReference type="PANTHER" id="PTHR11567">
    <property type="entry name" value="ACID PHOSPHATASE-RELATED"/>
    <property type="match status" value="1"/>
</dbReference>
<dbReference type="AlphaFoldDB" id="A0A1Y2I3T9"/>
<comment type="similarity">
    <text evidence="1">Belongs to the histidine acid phosphatase family.</text>
</comment>
<evidence type="ECO:0000313" key="4">
    <source>
        <dbReference type="Proteomes" id="UP000193411"/>
    </source>
</evidence>
<keyword evidence="2" id="KW-0378">Hydrolase</keyword>
<reference evidence="3 4" key="1">
    <citation type="submission" date="2016-07" db="EMBL/GenBank/DDBJ databases">
        <title>Pervasive Adenine N6-methylation of Active Genes in Fungi.</title>
        <authorList>
            <consortium name="DOE Joint Genome Institute"/>
            <person name="Mondo S.J."/>
            <person name="Dannebaum R.O."/>
            <person name="Kuo R.C."/>
            <person name="Labutti K."/>
            <person name="Haridas S."/>
            <person name="Kuo A."/>
            <person name="Salamov A."/>
            <person name="Ahrendt S.R."/>
            <person name="Lipzen A."/>
            <person name="Sullivan W."/>
            <person name="Andreopoulos W.B."/>
            <person name="Clum A."/>
            <person name="Lindquist E."/>
            <person name="Daum C."/>
            <person name="Ramamoorthy G.K."/>
            <person name="Gryganskyi A."/>
            <person name="Culley D."/>
            <person name="Magnuson J.K."/>
            <person name="James T.Y."/>
            <person name="O'Malley M.A."/>
            <person name="Stajich J.E."/>
            <person name="Spatafora J.W."/>
            <person name="Visel A."/>
            <person name="Grigoriev I.V."/>
        </authorList>
    </citation>
    <scope>NUCLEOTIDE SEQUENCE [LARGE SCALE GENOMIC DNA]</scope>
    <source>
        <strain evidence="3 4">PL171</strain>
    </source>
</reference>
<dbReference type="PANTHER" id="PTHR11567:SF110">
    <property type="entry name" value="2-PHOSPHOXYLOSE PHOSPHATASE 1"/>
    <property type="match status" value="1"/>
</dbReference>
<organism evidence="3 4">
    <name type="scientific">Catenaria anguillulae PL171</name>
    <dbReference type="NCBI Taxonomy" id="765915"/>
    <lineage>
        <taxon>Eukaryota</taxon>
        <taxon>Fungi</taxon>
        <taxon>Fungi incertae sedis</taxon>
        <taxon>Blastocladiomycota</taxon>
        <taxon>Blastocladiomycetes</taxon>
        <taxon>Blastocladiales</taxon>
        <taxon>Catenariaceae</taxon>
        <taxon>Catenaria</taxon>
    </lineage>
</organism>
<dbReference type="SUPFAM" id="SSF53254">
    <property type="entry name" value="Phosphoglycerate mutase-like"/>
    <property type="match status" value="1"/>
</dbReference>
<dbReference type="Proteomes" id="UP000193411">
    <property type="component" value="Unassembled WGS sequence"/>
</dbReference>
<dbReference type="Gene3D" id="3.40.50.1240">
    <property type="entry name" value="Phosphoglycerate mutase-like"/>
    <property type="match status" value="1"/>
</dbReference>
<keyword evidence="4" id="KW-1185">Reference proteome</keyword>
<gene>
    <name evidence="3" type="ORF">BCR44DRAFT_1422976</name>
</gene>